<protein>
    <submittedName>
        <fullName evidence="1">Uncharacterized protein</fullName>
    </submittedName>
</protein>
<dbReference type="EMBL" id="LJDB01000009">
    <property type="protein sequence ID" value="ONI42641.1"/>
    <property type="molecule type" value="Genomic_DNA"/>
</dbReference>
<organism evidence="1 2">
    <name type="scientific">Candidatus Epulonipiscium fishelsonii</name>
    <dbReference type="NCBI Taxonomy" id="77094"/>
    <lineage>
        <taxon>Bacteria</taxon>
        <taxon>Bacillati</taxon>
        <taxon>Bacillota</taxon>
        <taxon>Clostridia</taxon>
        <taxon>Lachnospirales</taxon>
        <taxon>Lachnospiraceae</taxon>
        <taxon>Candidatus Epulonipiscium</taxon>
    </lineage>
</organism>
<gene>
    <name evidence="1" type="ORF">AN396_13745</name>
</gene>
<name>A0ACC8XGM9_9FIRM</name>
<dbReference type="Proteomes" id="UP000188605">
    <property type="component" value="Unassembled WGS sequence"/>
</dbReference>
<comment type="caution">
    <text evidence="1">The sequence shown here is derived from an EMBL/GenBank/DDBJ whole genome shotgun (WGS) entry which is preliminary data.</text>
</comment>
<evidence type="ECO:0000313" key="2">
    <source>
        <dbReference type="Proteomes" id="UP000188605"/>
    </source>
</evidence>
<accession>A0ACC8XGM9</accession>
<proteinExistence type="predicted"/>
<keyword evidence="2" id="KW-1185">Reference proteome</keyword>
<reference evidence="1" key="1">
    <citation type="submission" date="2016-08" db="EMBL/GenBank/DDBJ databases">
        <authorList>
            <person name="Ngugi D.K."/>
            <person name="Miyake S."/>
            <person name="Stingl U."/>
        </authorList>
    </citation>
    <scope>NUCLEOTIDE SEQUENCE</scope>
    <source>
        <strain evidence="1">SCG-B11WGA-EpuloA1</strain>
    </source>
</reference>
<evidence type="ECO:0000313" key="1">
    <source>
        <dbReference type="EMBL" id="ONI42641.1"/>
    </source>
</evidence>
<sequence length="102" mass="11936">MHKILLAATIIIISFYLINSHNTPDIVGTWYSEETGEKIIFNENGSVELENVNYIPKYEIITPTKMIYTINNQVFEMNFRIEDNQLYWGISEPEIFSKKKGE</sequence>